<dbReference type="AlphaFoldDB" id="A0A3D9D4Z6"/>
<dbReference type="OrthoDB" id="9795222at2"/>
<evidence type="ECO:0000313" key="1">
    <source>
        <dbReference type="EMBL" id="REC73044.1"/>
    </source>
</evidence>
<comment type="caution">
    <text evidence="1">The sequence shown here is derived from an EMBL/GenBank/DDBJ whole genome shotgun (WGS) entry which is preliminary data.</text>
</comment>
<reference evidence="1 2" key="1">
    <citation type="journal article" date="2006" name="Int. J. Syst. Evol. Microbiol.">
        <title>Chryseobacterium hispanicum sp. nov., isolated from the drinking water distribution system of Sevilla, Spain.</title>
        <authorList>
            <person name="Gallego V."/>
            <person name="Garcia M.T."/>
            <person name="Ventosa A."/>
        </authorList>
    </citation>
    <scope>NUCLEOTIDE SEQUENCE [LARGE SCALE GENOMIC DNA]</scope>
    <source>
        <strain evidence="1 2">KCTC 22104</strain>
    </source>
</reference>
<dbReference type="InterPro" id="IPR012334">
    <property type="entry name" value="Pectin_lyas_fold"/>
</dbReference>
<dbReference type="InterPro" id="IPR011050">
    <property type="entry name" value="Pectin_lyase_fold/virulence"/>
</dbReference>
<proteinExistence type="predicted"/>
<gene>
    <name evidence="1" type="ORF">DRF58_01460</name>
</gene>
<organism evidence="1 2">
    <name type="scientific">Epilithonimonas hispanica</name>
    <dbReference type="NCBI Taxonomy" id="358687"/>
    <lineage>
        <taxon>Bacteria</taxon>
        <taxon>Pseudomonadati</taxon>
        <taxon>Bacteroidota</taxon>
        <taxon>Flavobacteriia</taxon>
        <taxon>Flavobacteriales</taxon>
        <taxon>Weeksellaceae</taxon>
        <taxon>Chryseobacterium group</taxon>
        <taxon>Epilithonimonas</taxon>
    </lineage>
</organism>
<dbReference type="SUPFAM" id="SSF51126">
    <property type="entry name" value="Pectin lyase-like"/>
    <property type="match status" value="1"/>
</dbReference>
<evidence type="ECO:0000313" key="2">
    <source>
        <dbReference type="Proteomes" id="UP000256326"/>
    </source>
</evidence>
<keyword evidence="2" id="KW-1185">Reference proteome</keyword>
<dbReference type="PANTHER" id="PTHR31339:SF9">
    <property type="entry name" value="PLASMIN AND FIBRONECTIN-BINDING PROTEIN A"/>
    <property type="match status" value="1"/>
</dbReference>
<protein>
    <submittedName>
        <fullName evidence="1">Uncharacterized protein</fullName>
    </submittedName>
</protein>
<dbReference type="Gene3D" id="2.160.20.10">
    <property type="entry name" value="Single-stranded right-handed beta-helix, Pectin lyase-like"/>
    <property type="match status" value="1"/>
</dbReference>
<name>A0A3D9D4Z6_9FLAO</name>
<sequence>MKKLLIGIAFSVTAIVSSQKNDINYYIQKAPFKFGEMVLPTISQKDYNFKDFGGVGDGKTLNTKAFEKAIATIAQNGGGRLIVPAGTWLTGSIELKSKIDFHVEEGAIVQFSSDIKQISFERNFCWKI</sequence>
<dbReference type="InterPro" id="IPR051801">
    <property type="entry name" value="GH28_Enzymes"/>
</dbReference>
<dbReference type="RefSeq" id="WP_116031988.1">
    <property type="nucleotide sequence ID" value="NZ_JBHLVV010000006.1"/>
</dbReference>
<accession>A0A3D9D4Z6</accession>
<dbReference type="Proteomes" id="UP000256326">
    <property type="component" value="Unassembled WGS sequence"/>
</dbReference>
<dbReference type="EMBL" id="QNUG01000002">
    <property type="protein sequence ID" value="REC73044.1"/>
    <property type="molecule type" value="Genomic_DNA"/>
</dbReference>
<dbReference type="PANTHER" id="PTHR31339">
    <property type="entry name" value="PECTIN LYASE-RELATED"/>
    <property type="match status" value="1"/>
</dbReference>